<keyword evidence="4" id="KW-1185">Reference proteome</keyword>
<organism evidence="3 4">
    <name type="scientific">Purpureocillium takamizusanense</name>
    <dbReference type="NCBI Taxonomy" id="2060973"/>
    <lineage>
        <taxon>Eukaryota</taxon>
        <taxon>Fungi</taxon>
        <taxon>Dikarya</taxon>
        <taxon>Ascomycota</taxon>
        <taxon>Pezizomycotina</taxon>
        <taxon>Sordariomycetes</taxon>
        <taxon>Hypocreomycetidae</taxon>
        <taxon>Hypocreales</taxon>
        <taxon>Ophiocordycipitaceae</taxon>
        <taxon>Purpureocillium</taxon>
    </lineage>
</organism>
<dbReference type="InterPro" id="IPR038765">
    <property type="entry name" value="Papain-like_cys_pep_sf"/>
</dbReference>
<evidence type="ECO:0000313" key="3">
    <source>
        <dbReference type="EMBL" id="UNI13645.1"/>
    </source>
</evidence>
<protein>
    <recommendedName>
        <fullName evidence="2">Peptidase C51 domain-containing protein</fullName>
    </recommendedName>
</protein>
<dbReference type="SUPFAM" id="SSF54001">
    <property type="entry name" value="Cysteine proteinases"/>
    <property type="match status" value="1"/>
</dbReference>
<dbReference type="GeneID" id="72062333"/>
<accession>A0A9Q8Q607</accession>
<dbReference type="AlphaFoldDB" id="A0A9Q8Q607"/>
<reference evidence="3" key="1">
    <citation type="submission" date="2021-11" db="EMBL/GenBank/DDBJ databases">
        <title>Purpureocillium_takamizusanense_genome.</title>
        <authorList>
            <person name="Nguyen N.-H."/>
        </authorList>
    </citation>
    <scope>NUCLEOTIDE SEQUENCE</scope>
    <source>
        <strain evidence="3">PT3</strain>
    </source>
</reference>
<dbReference type="EMBL" id="CP086354">
    <property type="protein sequence ID" value="UNI13645.1"/>
    <property type="molecule type" value="Genomic_DNA"/>
</dbReference>
<keyword evidence="1" id="KW-0732">Signal</keyword>
<dbReference type="Proteomes" id="UP000829364">
    <property type="component" value="Chromosome 1"/>
</dbReference>
<dbReference type="Gene3D" id="2.30.30.40">
    <property type="entry name" value="SH3 Domains"/>
    <property type="match status" value="1"/>
</dbReference>
<gene>
    <name evidence="3" type="ORF">JDV02_000368</name>
</gene>
<feature type="chain" id="PRO_5040272733" description="Peptidase C51 domain-containing protein" evidence="1">
    <location>
        <begin position="20"/>
        <end position="242"/>
    </location>
</feature>
<sequence length="242" mass="26364">MKAFALTASAISLASVASAFPITGSTVNCRAGPDTSSAVKKTYSKGTDVKIVCQTEGPTIEGNSIWDKTSDGCYVADFYVKTGKNGYVTDKCPGTKPPGGGDGGDGGGSIPGPVKNDYPYNGRCSGIDPWKYFKCQCTSFVAWRINKRLGIKFHNYFKGPNWGDAKTWDEAARKTGYKVDNNPKPGSIAQHSRNKWGHVAWVTKVNGDQVTIEEFNHVRPDTYSVRTVHKSEFVYIHLKPGH</sequence>
<dbReference type="OrthoDB" id="5358886at2759"/>
<evidence type="ECO:0000256" key="1">
    <source>
        <dbReference type="SAM" id="SignalP"/>
    </source>
</evidence>
<name>A0A9Q8Q607_9HYPO</name>
<dbReference type="PROSITE" id="PS50911">
    <property type="entry name" value="CHAP"/>
    <property type="match status" value="1"/>
</dbReference>
<evidence type="ECO:0000313" key="4">
    <source>
        <dbReference type="Proteomes" id="UP000829364"/>
    </source>
</evidence>
<dbReference type="InterPro" id="IPR007921">
    <property type="entry name" value="CHAP_dom"/>
</dbReference>
<dbReference type="KEGG" id="ptkz:JDV02_000368"/>
<proteinExistence type="predicted"/>
<feature type="domain" description="Peptidase C51" evidence="2">
    <location>
        <begin position="112"/>
        <end position="237"/>
    </location>
</feature>
<evidence type="ECO:0000259" key="2">
    <source>
        <dbReference type="PROSITE" id="PS50911"/>
    </source>
</evidence>
<dbReference type="RefSeq" id="XP_047837126.1">
    <property type="nucleotide sequence ID" value="XM_047981168.1"/>
</dbReference>
<feature type="signal peptide" evidence="1">
    <location>
        <begin position="1"/>
        <end position="19"/>
    </location>
</feature>
<dbReference type="Gene3D" id="3.90.1720.10">
    <property type="entry name" value="endopeptidase domain like (from Nostoc punctiforme)"/>
    <property type="match status" value="1"/>
</dbReference>
<dbReference type="Pfam" id="PF05257">
    <property type="entry name" value="CHAP"/>
    <property type="match status" value="1"/>
</dbReference>